<organism evidence="5 6">
    <name type="scientific">Orenia metallireducens</name>
    <dbReference type="NCBI Taxonomy" id="1413210"/>
    <lineage>
        <taxon>Bacteria</taxon>
        <taxon>Bacillati</taxon>
        <taxon>Bacillota</taxon>
        <taxon>Clostridia</taxon>
        <taxon>Halanaerobiales</taxon>
        <taxon>Halobacteroidaceae</taxon>
        <taxon>Orenia</taxon>
    </lineage>
</organism>
<dbReference type="GO" id="GO:0046872">
    <property type="term" value="F:metal ion binding"/>
    <property type="evidence" value="ECO:0007669"/>
    <property type="project" value="UniProtKB-KW"/>
</dbReference>
<dbReference type="SUPFAM" id="SSF54862">
    <property type="entry name" value="4Fe-4S ferredoxins"/>
    <property type="match status" value="1"/>
</dbReference>
<evidence type="ECO:0000313" key="5">
    <source>
        <dbReference type="EMBL" id="OCL25480.1"/>
    </source>
</evidence>
<dbReference type="AlphaFoldDB" id="A0A1C0A5R4"/>
<dbReference type="Pfam" id="PF13237">
    <property type="entry name" value="Fer4_10"/>
    <property type="match status" value="1"/>
</dbReference>
<dbReference type="GO" id="GO:0051536">
    <property type="term" value="F:iron-sulfur cluster binding"/>
    <property type="evidence" value="ECO:0007669"/>
    <property type="project" value="UniProtKB-KW"/>
</dbReference>
<sequence length="61" mass="6494">MSYPVVDKEECIACGVCEGVCPADPNVFKVEDVSNVVNPDSCIACEACVNNCPVLCIKLED</sequence>
<protein>
    <submittedName>
        <fullName evidence="5">4Fe-4S ferredoxin</fullName>
    </submittedName>
</protein>
<feature type="domain" description="4Fe-4S ferredoxin-type" evidence="4">
    <location>
        <begin position="2"/>
        <end position="33"/>
    </location>
</feature>
<evidence type="ECO:0000256" key="1">
    <source>
        <dbReference type="ARBA" id="ARBA00022723"/>
    </source>
</evidence>
<evidence type="ECO:0000313" key="6">
    <source>
        <dbReference type="Proteomes" id="UP000093514"/>
    </source>
</evidence>
<name>A0A1C0A5R4_9FIRM</name>
<dbReference type="OrthoDB" id="9804603at2"/>
<keyword evidence="3" id="KW-0411">Iron-sulfur</keyword>
<evidence type="ECO:0000256" key="3">
    <source>
        <dbReference type="ARBA" id="ARBA00023014"/>
    </source>
</evidence>
<dbReference type="InterPro" id="IPR017900">
    <property type="entry name" value="4Fe4S_Fe_S_CS"/>
</dbReference>
<keyword evidence="6" id="KW-1185">Reference proteome</keyword>
<evidence type="ECO:0000256" key="2">
    <source>
        <dbReference type="ARBA" id="ARBA00023004"/>
    </source>
</evidence>
<dbReference type="PROSITE" id="PS00198">
    <property type="entry name" value="4FE4S_FER_1"/>
    <property type="match status" value="2"/>
</dbReference>
<dbReference type="RefSeq" id="WP_068719392.1">
    <property type="nucleotide sequence ID" value="NZ_LWDV01000010.1"/>
</dbReference>
<dbReference type="Proteomes" id="UP000093514">
    <property type="component" value="Unassembled WGS sequence"/>
</dbReference>
<evidence type="ECO:0000259" key="4">
    <source>
        <dbReference type="PROSITE" id="PS51379"/>
    </source>
</evidence>
<comment type="caution">
    <text evidence="5">The sequence shown here is derived from an EMBL/GenBank/DDBJ whole genome shotgun (WGS) entry which is preliminary data.</text>
</comment>
<reference evidence="5 6" key="2">
    <citation type="submission" date="2016-08" db="EMBL/GenBank/DDBJ databases">
        <title>Orenia metallireducens sp. nov. strain Z6, a Novel Metal-reducing Firmicute from the Deep Subsurface.</title>
        <authorList>
            <person name="Maxim B.I."/>
            <person name="Kenneth K."/>
            <person name="Flynn T.M."/>
            <person name="Oloughlin E.J."/>
            <person name="Locke R.A."/>
            <person name="Weber J.R."/>
            <person name="Egan S.M."/>
            <person name="Mackie R.I."/>
            <person name="Cann I.K."/>
        </authorList>
    </citation>
    <scope>NUCLEOTIDE SEQUENCE [LARGE SCALE GENOMIC DNA]</scope>
    <source>
        <strain evidence="5 6">Z6</strain>
    </source>
</reference>
<feature type="domain" description="4Fe-4S ferredoxin-type" evidence="4">
    <location>
        <begin position="36"/>
        <end position="61"/>
    </location>
</feature>
<gene>
    <name evidence="5" type="ORF">U472_14125</name>
</gene>
<reference evidence="6" key="1">
    <citation type="submission" date="2016-07" db="EMBL/GenBank/DDBJ databases">
        <authorList>
            <person name="Florea S."/>
            <person name="Webb J.S."/>
            <person name="Jaromczyk J."/>
            <person name="Schardl C.L."/>
        </authorList>
    </citation>
    <scope>NUCLEOTIDE SEQUENCE [LARGE SCALE GENOMIC DNA]</scope>
    <source>
        <strain evidence="6">Z6</strain>
    </source>
</reference>
<dbReference type="PROSITE" id="PS51379">
    <property type="entry name" value="4FE4S_FER_2"/>
    <property type="match status" value="2"/>
</dbReference>
<accession>A0A1C0A5R4</accession>
<keyword evidence="1" id="KW-0479">Metal-binding</keyword>
<keyword evidence="2" id="KW-0408">Iron</keyword>
<dbReference type="EMBL" id="LWDV01000010">
    <property type="protein sequence ID" value="OCL25480.1"/>
    <property type="molecule type" value="Genomic_DNA"/>
</dbReference>
<dbReference type="InterPro" id="IPR017896">
    <property type="entry name" value="4Fe4S_Fe-S-bd"/>
</dbReference>
<dbReference type="Gene3D" id="3.30.70.20">
    <property type="match status" value="1"/>
</dbReference>
<proteinExistence type="predicted"/>